<evidence type="ECO:0000259" key="5">
    <source>
        <dbReference type="Pfam" id="PF23409"/>
    </source>
</evidence>
<dbReference type="SUPFAM" id="SSF50998">
    <property type="entry name" value="Quinoprotein alcohol dehydrogenase-like"/>
    <property type="match status" value="1"/>
</dbReference>
<evidence type="ECO:0000256" key="4">
    <source>
        <dbReference type="ARBA" id="ARBA00022737"/>
    </source>
</evidence>
<dbReference type="GeneTree" id="ENSGT00940000168316"/>
<keyword evidence="3" id="KW-0493">Microtubule</keyword>
<dbReference type="Ensembl" id="ENSLACT00000020404.1">
    <property type="protein sequence ID" value="ENSLACP00000020264.1"/>
    <property type="gene ID" value="ENSLACG00000017810.1"/>
</dbReference>
<dbReference type="GO" id="GO:0072686">
    <property type="term" value="C:mitotic spindle"/>
    <property type="evidence" value="ECO:0007669"/>
    <property type="project" value="TreeGrafter"/>
</dbReference>
<dbReference type="InParanoid" id="H3BEE3"/>
<dbReference type="InterPro" id="IPR050630">
    <property type="entry name" value="WD_repeat_EMAP"/>
</dbReference>
<dbReference type="EMBL" id="AFYH01020541">
    <property type="status" value="NOT_ANNOTATED_CDS"/>
    <property type="molecule type" value="Genomic_DNA"/>
</dbReference>
<dbReference type="InterPro" id="IPR055442">
    <property type="entry name" value="Beta-prop_EML-like_2nd"/>
</dbReference>
<keyword evidence="8" id="KW-1185">Reference proteome</keyword>
<keyword evidence="4" id="KW-0677">Repeat</keyword>
<dbReference type="STRING" id="7897.ENSLACP00000020264"/>
<dbReference type="GO" id="GO:0000226">
    <property type="term" value="P:microtubule cytoskeleton organization"/>
    <property type="evidence" value="ECO:0007669"/>
    <property type="project" value="TreeGrafter"/>
</dbReference>
<dbReference type="InterPro" id="IPR055439">
    <property type="entry name" value="Beta-prop_EML_1st"/>
</dbReference>
<evidence type="ECO:0008006" key="9">
    <source>
        <dbReference type="Google" id="ProtNLM"/>
    </source>
</evidence>
<dbReference type="InterPro" id="IPR001680">
    <property type="entry name" value="WD40_rpt"/>
</dbReference>
<feature type="domain" description="EML-like first beta-propeller" evidence="5">
    <location>
        <begin position="47"/>
        <end position="314"/>
    </location>
</feature>
<accession>H3BEE3</accession>
<evidence type="ECO:0000313" key="7">
    <source>
        <dbReference type="Ensembl" id="ENSLACP00000020264.1"/>
    </source>
</evidence>
<evidence type="ECO:0000256" key="2">
    <source>
        <dbReference type="ARBA" id="ARBA00022574"/>
    </source>
</evidence>
<dbReference type="GO" id="GO:0008017">
    <property type="term" value="F:microtubule binding"/>
    <property type="evidence" value="ECO:0007669"/>
    <property type="project" value="TreeGrafter"/>
</dbReference>
<feature type="domain" description="EML-like second beta-propeller" evidence="6">
    <location>
        <begin position="338"/>
        <end position="602"/>
    </location>
</feature>
<dbReference type="InterPro" id="IPR005108">
    <property type="entry name" value="HELP"/>
</dbReference>
<dbReference type="Pfam" id="PF23414">
    <property type="entry name" value="Beta-prop_EML_2"/>
    <property type="match status" value="1"/>
</dbReference>
<dbReference type="SMART" id="SM00320">
    <property type="entry name" value="WD40"/>
    <property type="match status" value="11"/>
</dbReference>
<organism evidence="7 8">
    <name type="scientific">Latimeria chalumnae</name>
    <name type="common">Coelacanth</name>
    <dbReference type="NCBI Taxonomy" id="7897"/>
    <lineage>
        <taxon>Eukaryota</taxon>
        <taxon>Metazoa</taxon>
        <taxon>Chordata</taxon>
        <taxon>Craniata</taxon>
        <taxon>Vertebrata</taxon>
        <taxon>Euteleostomi</taxon>
        <taxon>Coelacanthiformes</taxon>
        <taxon>Coelacanthidae</taxon>
        <taxon>Latimeria</taxon>
    </lineage>
</organism>
<evidence type="ECO:0000259" key="6">
    <source>
        <dbReference type="Pfam" id="PF23414"/>
    </source>
</evidence>
<reference evidence="8" key="1">
    <citation type="submission" date="2011-08" db="EMBL/GenBank/DDBJ databases">
        <title>The draft genome of Latimeria chalumnae.</title>
        <authorList>
            <person name="Di Palma F."/>
            <person name="Alfoldi J."/>
            <person name="Johnson J."/>
            <person name="Berlin A."/>
            <person name="Gnerre S."/>
            <person name="Jaffe D."/>
            <person name="MacCallum I."/>
            <person name="Young S."/>
            <person name="Walker B.J."/>
            <person name="Lander E."/>
            <person name="Lindblad-Toh K."/>
        </authorList>
    </citation>
    <scope>NUCLEOTIDE SEQUENCE [LARGE SCALE GENOMIC DNA]</scope>
    <source>
        <strain evidence="8">Wild caught</strain>
    </source>
</reference>
<dbReference type="Pfam" id="PF23409">
    <property type="entry name" value="Beta-prop_EML"/>
    <property type="match status" value="1"/>
</dbReference>
<dbReference type="Proteomes" id="UP000008672">
    <property type="component" value="Unassembled WGS sequence"/>
</dbReference>
<evidence type="ECO:0000313" key="8">
    <source>
        <dbReference type="Proteomes" id="UP000008672"/>
    </source>
</evidence>
<name>H3BEE3_LATCH</name>
<evidence type="ECO:0000256" key="3">
    <source>
        <dbReference type="ARBA" id="ARBA00022701"/>
    </source>
</evidence>
<dbReference type="PANTHER" id="PTHR13720:SF58">
    <property type="entry name" value="HELP DOMAIN-CONTAINING PROTEIN"/>
    <property type="match status" value="1"/>
</dbReference>
<protein>
    <recommendedName>
        <fullName evidence="9">HELP domain-containing protein</fullName>
    </recommendedName>
</protein>
<reference evidence="7" key="3">
    <citation type="submission" date="2025-09" db="UniProtKB">
        <authorList>
            <consortium name="Ensembl"/>
        </authorList>
    </citation>
    <scope>IDENTIFICATION</scope>
</reference>
<dbReference type="InterPro" id="IPR015943">
    <property type="entry name" value="WD40/YVTN_repeat-like_dom_sf"/>
</dbReference>
<dbReference type="AlphaFoldDB" id="H3BEE3"/>
<comment type="similarity">
    <text evidence="1">Belongs to the WD repeat EMAP family.</text>
</comment>
<dbReference type="PANTHER" id="PTHR13720">
    <property type="entry name" value="WD-40 REPEAT PROTEIN"/>
    <property type="match status" value="1"/>
</dbReference>
<keyword evidence="2" id="KW-0853">WD repeat</keyword>
<dbReference type="GO" id="GO:0005874">
    <property type="term" value="C:microtubule"/>
    <property type="evidence" value="ECO:0007669"/>
    <property type="project" value="UniProtKB-KW"/>
</dbReference>
<proteinExistence type="inferred from homology"/>
<dbReference type="HOGENOM" id="CLU_011754_2_0_1"/>
<dbReference type="eggNOG" id="KOG2106">
    <property type="taxonomic scope" value="Eukaryota"/>
</dbReference>
<reference evidence="7" key="2">
    <citation type="submission" date="2025-08" db="UniProtKB">
        <authorList>
            <consortium name="Ensembl"/>
        </authorList>
    </citation>
    <scope>IDENTIFICATION</scope>
</reference>
<evidence type="ECO:0000256" key="1">
    <source>
        <dbReference type="ARBA" id="ARBA00006489"/>
    </source>
</evidence>
<dbReference type="Gene3D" id="2.130.10.10">
    <property type="entry name" value="YVTN repeat-like/Quinoprotein amine dehydrogenase"/>
    <property type="match status" value="2"/>
</dbReference>
<sequence length="603" mass="67592">PDYQLQLEWVYGYRGIDCHSNLFATKAGELVYFAGCIAVVYSAETKTQKHYCEHTAEIKSLALHPNKEIVATGQGEKSGEVMRQAHIRVWHTLTLQTLHVVGKKTFMSPIICLDFSQSLNHLVSIENNMNHVMCVWNFRTGKRVAKCNTTHHHQATKIICVRFALKNPNILVTGGKNHLTWWEIKEEKGRIEETMKADYQRNIQPKYVTCMHYSSKEDLITGDSNGTVYVWPKEGNTISYLIKHAHDAPVMSVYLQEDMMITSARDDNVFAWSWGKNVKYLGSLKIPTSEGGVCQTAVIGNILYMGTLHGSILQTEILTGHSNAIQAVTVGIKPTDGKNHLFLTAGFDGAMHVFDALEKKCLVRHYFQKTVIRCIDICPPKNLIALSTKNCEVIVLHISMQGNPCTVREEASPLHLRFSPCGNKLALACTNNIIYVVQLRLTDGQKEMHIARILKGHTSKVTGLDWSAHKVIDRHYILRSSSGTGEYMVWNTESGQQVQNSLFLKTSTWISETCTTGFEKKGRLVTECKNLSSFFFSKYNLILAVGTESGKILMFRHPCLTSRAECNTYGFGNGTAALRFIAGGERLVMAGGTDCLLTQWKLT</sequence>
<dbReference type="Pfam" id="PF03451">
    <property type="entry name" value="HELP"/>
    <property type="match status" value="1"/>
</dbReference>
<dbReference type="InterPro" id="IPR011047">
    <property type="entry name" value="Quinoprotein_ADH-like_sf"/>
</dbReference>